<gene>
    <name evidence="2" type="ORF">ACJDTP_16005</name>
</gene>
<accession>A0ABW8S8Q2</accession>
<proteinExistence type="predicted"/>
<feature type="transmembrane region" description="Helical" evidence="1">
    <location>
        <begin position="12"/>
        <end position="41"/>
    </location>
</feature>
<reference evidence="2 3" key="1">
    <citation type="submission" date="2024-11" db="EMBL/GenBank/DDBJ databases">
        <authorList>
            <person name="Heng Y.C."/>
            <person name="Lim A.C.H."/>
            <person name="Lee J.K.Y."/>
            <person name="Kittelmann S."/>
        </authorList>
    </citation>
    <scope>NUCLEOTIDE SEQUENCE [LARGE SCALE GENOMIC DNA]</scope>
    <source>
        <strain evidence="2 3">WILCCON 0112</strain>
    </source>
</reference>
<evidence type="ECO:0000313" key="2">
    <source>
        <dbReference type="EMBL" id="MFL0166575.1"/>
    </source>
</evidence>
<keyword evidence="1" id="KW-0812">Transmembrane</keyword>
<dbReference type="Proteomes" id="UP001623600">
    <property type="component" value="Unassembled WGS sequence"/>
</dbReference>
<name>A0ABW8S8Q2_9CLOT</name>
<evidence type="ECO:0000256" key="1">
    <source>
        <dbReference type="SAM" id="Phobius"/>
    </source>
</evidence>
<keyword evidence="1" id="KW-0472">Membrane</keyword>
<evidence type="ECO:0000313" key="3">
    <source>
        <dbReference type="Proteomes" id="UP001623600"/>
    </source>
</evidence>
<protein>
    <submittedName>
        <fullName evidence="2">Uncharacterized protein</fullName>
    </submittedName>
</protein>
<keyword evidence="3" id="KW-1185">Reference proteome</keyword>
<keyword evidence="1" id="KW-1133">Transmembrane helix</keyword>
<sequence length="45" mass="5185">MNAEVVLYQMKYLLLAIDITCLGSIFLSGNTELQVMLLIFYQKEN</sequence>
<comment type="caution">
    <text evidence="2">The sequence shown here is derived from an EMBL/GenBank/DDBJ whole genome shotgun (WGS) entry which is preliminary data.</text>
</comment>
<organism evidence="2 3">
    <name type="scientific">Candidatus Clostridium helianthi</name>
    <dbReference type="NCBI Taxonomy" id="3381660"/>
    <lineage>
        <taxon>Bacteria</taxon>
        <taxon>Bacillati</taxon>
        <taxon>Bacillota</taxon>
        <taxon>Clostridia</taxon>
        <taxon>Eubacteriales</taxon>
        <taxon>Clostridiaceae</taxon>
        <taxon>Clostridium</taxon>
    </lineage>
</organism>
<dbReference type="EMBL" id="JBJIAB010000020">
    <property type="protein sequence ID" value="MFL0166575.1"/>
    <property type="molecule type" value="Genomic_DNA"/>
</dbReference>